<feature type="domain" description="Carbamoyl-phosphate synthase small subunit N-terminal" evidence="1">
    <location>
        <begin position="1"/>
        <end position="129"/>
    </location>
</feature>
<dbReference type="AlphaFoldDB" id="A0AAU9DIA2"/>
<evidence type="ECO:0000259" key="1">
    <source>
        <dbReference type="SMART" id="SM01097"/>
    </source>
</evidence>
<evidence type="ECO:0000313" key="2">
    <source>
        <dbReference type="EMBL" id="BDR56472.1"/>
    </source>
</evidence>
<gene>
    <name evidence="2" type="ORF">KIMC2_10340</name>
</gene>
<reference evidence="2 3" key="1">
    <citation type="journal article" date="2023" name="Microbiol. Spectr.">
        <title>Symbiosis of Carpenter Bees with Uncharacterized Lactic Acid Bacteria Showing NAD Auxotrophy.</title>
        <authorList>
            <person name="Kawasaki S."/>
            <person name="Ozawa K."/>
            <person name="Mori T."/>
            <person name="Yamamoto A."/>
            <person name="Ito M."/>
            <person name="Ohkuma M."/>
            <person name="Sakamoto M."/>
            <person name="Matsutani M."/>
        </authorList>
    </citation>
    <scope>NUCLEOTIDE SEQUENCE [LARGE SCALE GENOMIC DNA]</scope>
    <source>
        <strain evidence="2 3">KimC2</strain>
    </source>
</reference>
<protein>
    <submittedName>
        <fullName evidence="2">Carbamoyl phosphate synthase small subunit</fullName>
    </submittedName>
</protein>
<dbReference type="Pfam" id="PF00117">
    <property type="entry name" value="GATase"/>
    <property type="match status" value="1"/>
</dbReference>
<dbReference type="InterPro" id="IPR029062">
    <property type="entry name" value="Class_I_gatase-like"/>
</dbReference>
<organism evidence="2 3">
    <name type="scientific">Xylocopilactobacillus apis</name>
    <dbReference type="NCBI Taxonomy" id="2932183"/>
    <lineage>
        <taxon>Bacteria</taxon>
        <taxon>Bacillati</taxon>
        <taxon>Bacillota</taxon>
        <taxon>Bacilli</taxon>
        <taxon>Lactobacillales</taxon>
        <taxon>Lactobacillaceae</taxon>
        <taxon>Xylocopilactobacillus</taxon>
    </lineage>
</organism>
<dbReference type="KEGG" id="xak:KIMC2_10340"/>
<dbReference type="SMART" id="SM01097">
    <property type="entry name" value="CPSase_sm_chain"/>
    <property type="match status" value="1"/>
</dbReference>
<dbReference type="InterPro" id="IPR036480">
    <property type="entry name" value="CarbP_synth_ssu_N_sf"/>
</dbReference>
<dbReference type="Pfam" id="PF00988">
    <property type="entry name" value="CPSase_sm_chain"/>
    <property type="match status" value="1"/>
</dbReference>
<dbReference type="SUPFAM" id="SSF52021">
    <property type="entry name" value="Carbamoyl phosphate synthetase, small subunit N-terminal domain"/>
    <property type="match status" value="1"/>
</dbReference>
<dbReference type="SUPFAM" id="SSF52317">
    <property type="entry name" value="Class I glutamine amidotransferase-like"/>
    <property type="match status" value="1"/>
</dbReference>
<dbReference type="Gene3D" id="3.40.50.880">
    <property type="match status" value="1"/>
</dbReference>
<proteinExistence type="predicted"/>
<dbReference type="NCBIfam" id="NF009475">
    <property type="entry name" value="PRK12838.1"/>
    <property type="match status" value="1"/>
</dbReference>
<accession>A0AAU9DIA2</accession>
<sequence>MKKYLILNDGSTFEGDSFGSDSVGTGRLVFNLVNNNVTESLTTPHNFGSIVVSSDPIVGIREIETMDLQSLETNIKGFIVNSFLTINRPEGINLDRYLKEKNIPGIYNVNVHKLIEHLKDVKEMDATIIDYVDDHAFDQLRAFVNPNNLTDFVSTKGPYLIPGIKKTVVVLDLGLKTNLYRSLVEAGLNCVVLPHDSSVETIDSYHPSGIIITNGPGNVTELASLIDEIVDLSEKYSILGIGLGQELIAKAFEINSFEKEQIPRYETQFVVERSTGEVSQVRDDSNYEIPFNEKIKKIAFVLFTDVNRQQVKAFRIRKHNVIGISFDLEYAGSGRNYLLDEFIENLA</sequence>
<evidence type="ECO:0000313" key="3">
    <source>
        <dbReference type="Proteomes" id="UP001321804"/>
    </source>
</evidence>
<dbReference type="PROSITE" id="PS51273">
    <property type="entry name" value="GATASE_TYPE_1"/>
    <property type="match status" value="1"/>
</dbReference>
<dbReference type="EMBL" id="AP026801">
    <property type="protein sequence ID" value="BDR56472.1"/>
    <property type="molecule type" value="Genomic_DNA"/>
</dbReference>
<dbReference type="Proteomes" id="UP001321804">
    <property type="component" value="Chromosome"/>
</dbReference>
<dbReference type="Gene3D" id="3.50.30.20">
    <property type="entry name" value="Carbamoyl-phosphate synthase small subunit, N-terminal domain"/>
    <property type="match status" value="1"/>
</dbReference>
<dbReference type="InterPro" id="IPR002474">
    <property type="entry name" value="CarbamoylP_synth_ssu_N"/>
</dbReference>
<dbReference type="InterPro" id="IPR017926">
    <property type="entry name" value="GATASE"/>
</dbReference>
<dbReference type="RefSeq" id="WP_317698421.1">
    <property type="nucleotide sequence ID" value="NZ_AP026801.1"/>
</dbReference>
<name>A0AAU9DIA2_9LACO</name>
<dbReference type="PRINTS" id="PR00099">
    <property type="entry name" value="CPSGATASE"/>
</dbReference>
<keyword evidence="3" id="KW-1185">Reference proteome</keyword>